<gene>
    <name evidence="2" type="ORF">RFI_31083</name>
</gene>
<feature type="region of interest" description="Disordered" evidence="1">
    <location>
        <begin position="76"/>
        <end position="95"/>
    </location>
</feature>
<evidence type="ECO:0000313" key="3">
    <source>
        <dbReference type="Proteomes" id="UP000023152"/>
    </source>
</evidence>
<evidence type="ECO:0000313" key="2">
    <source>
        <dbReference type="EMBL" id="ETO06313.1"/>
    </source>
</evidence>
<reference evidence="2 3" key="1">
    <citation type="journal article" date="2013" name="Curr. Biol.">
        <title>The Genome of the Foraminiferan Reticulomyxa filosa.</title>
        <authorList>
            <person name="Glockner G."/>
            <person name="Hulsmann N."/>
            <person name="Schleicher M."/>
            <person name="Noegel A.A."/>
            <person name="Eichinger L."/>
            <person name="Gallinger C."/>
            <person name="Pawlowski J."/>
            <person name="Sierra R."/>
            <person name="Euteneuer U."/>
            <person name="Pillet L."/>
            <person name="Moustafa A."/>
            <person name="Platzer M."/>
            <person name="Groth M."/>
            <person name="Szafranski K."/>
            <person name="Schliwa M."/>
        </authorList>
    </citation>
    <scope>NUCLEOTIDE SEQUENCE [LARGE SCALE GENOMIC DNA]</scope>
</reference>
<name>X6LWK8_RETFI</name>
<comment type="caution">
    <text evidence="2">The sequence shown here is derived from an EMBL/GenBank/DDBJ whole genome shotgun (WGS) entry which is preliminary data.</text>
</comment>
<evidence type="ECO:0000256" key="1">
    <source>
        <dbReference type="SAM" id="MobiDB-lite"/>
    </source>
</evidence>
<organism evidence="2 3">
    <name type="scientific">Reticulomyxa filosa</name>
    <dbReference type="NCBI Taxonomy" id="46433"/>
    <lineage>
        <taxon>Eukaryota</taxon>
        <taxon>Sar</taxon>
        <taxon>Rhizaria</taxon>
        <taxon>Retaria</taxon>
        <taxon>Foraminifera</taxon>
        <taxon>Monothalamids</taxon>
        <taxon>Reticulomyxidae</taxon>
        <taxon>Reticulomyxa</taxon>
    </lineage>
</organism>
<dbReference type="EMBL" id="ASPP01027248">
    <property type="protein sequence ID" value="ETO06313.1"/>
    <property type="molecule type" value="Genomic_DNA"/>
</dbReference>
<dbReference type="Proteomes" id="UP000023152">
    <property type="component" value="Unassembled WGS sequence"/>
</dbReference>
<dbReference type="AlphaFoldDB" id="X6LWK8"/>
<proteinExistence type="predicted"/>
<keyword evidence="3" id="KW-1185">Reference proteome</keyword>
<accession>X6LWK8</accession>
<sequence>MDIKLDTLEYDVIILGTEYIHKKKQDKNVVRAKRRTYAHITHTCNSVLHVDYNQYYGSHFANSRHRGLLELHSCGRRDEKSSSTGGEVEGEEAKHKEDFSLKECKGGTHTQKALVGNEDIDYIGMEYLSDAKSKWNVYENFEWKDFGSELKGSIHPKDERKMDDAPPCYESITIQFQFK</sequence>
<protein>
    <submittedName>
        <fullName evidence="2">Uncharacterized protein</fullName>
    </submittedName>
</protein>